<dbReference type="InterPro" id="IPR027417">
    <property type="entry name" value="P-loop_NTPase"/>
</dbReference>
<dbReference type="SUPFAM" id="SSF52540">
    <property type="entry name" value="P-loop containing nucleoside triphosphate hydrolases"/>
    <property type="match status" value="1"/>
</dbReference>
<dbReference type="AlphaFoldDB" id="A0A0G0KGU6"/>
<reference evidence="1 2" key="1">
    <citation type="journal article" date="2015" name="Nature">
        <title>rRNA introns, odd ribosomes, and small enigmatic genomes across a large radiation of phyla.</title>
        <authorList>
            <person name="Brown C.T."/>
            <person name="Hug L.A."/>
            <person name="Thomas B.C."/>
            <person name="Sharon I."/>
            <person name="Castelle C.J."/>
            <person name="Singh A."/>
            <person name="Wilkins M.J."/>
            <person name="Williams K.H."/>
            <person name="Banfield J.F."/>
        </authorList>
    </citation>
    <scope>NUCLEOTIDE SEQUENCE [LARGE SCALE GENOMIC DNA]</scope>
</reference>
<evidence type="ECO:0000313" key="1">
    <source>
        <dbReference type="EMBL" id="KKQ78868.1"/>
    </source>
</evidence>
<comment type="caution">
    <text evidence="1">The sequence shown here is derived from an EMBL/GenBank/DDBJ whole genome shotgun (WGS) entry which is preliminary data.</text>
</comment>
<accession>A0A0G0KGU6</accession>
<dbReference type="Gene3D" id="3.40.50.300">
    <property type="entry name" value="P-loop containing nucleotide triphosphate hydrolases"/>
    <property type="match status" value="1"/>
</dbReference>
<organism evidence="1 2">
    <name type="scientific">Candidatus Daviesbacteria bacterium GW2011_GWF2_38_6</name>
    <dbReference type="NCBI Taxonomy" id="1618432"/>
    <lineage>
        <taxon>Bacteria</taxon>
        <taxon>Candidatus Daviesiibacteriota</taxon>
    </lineage>
</organism>
<evidence type="ECO:0008006" key="3">
    <source>
        <dbReference type="Google" id="ProtNLM"/>
    </source>
</evidence>
<dbReference type="EMBL" id="LBVC01000009">
    <property type="protein sequence ID" value="KKQ78868.1"/>
    <property type="molecule type" value="Genomic_DNA"/>
</dbReference>
<sequence>MKVLILGPSGSGKTYISSQLRKQGINAIDADKIENLSSWYDGAGNKVAYKEDADEEFLNNHSFLWDRNFLKDYLSKNPDVYMFGVSGNIFDMLDLFDKVYFLKVNPEIQKERLTHESRENPMGSTDYQRENALRWGKGLEQKAKTLGIKFIDATLSLKEILYEIQS</sequence>
<name>A0A0G0KGU6_9BACT</name>
<evidence type="ECO:0000313" key="2">
    <source>
        <dbReference type="Proteomes" id="UP000034324"/>
    </source>
</evidence>
<dbReference type="Pfam" id="PF13238">
    <property type="entry name" value="AAA_18"/>
    <property type="match status" value="1"/>
</dbReference>
<dbReference type="Proteomes" id="UP000034324">
    <property type="component" value="Unassembled WGS sequence"/>
</dbReference>
<gene>
    <name evidence="1" type="ORF">US99_C0009G0009</name>
</gene>
<proteinExistence type="predicted"/>
<protein>
    <recommendedName>
        <fullName evidence="3">Shikimate kinase</fullName>
    </recommendedName>
</protein>